<dbReference type="SMART" id="SM00409">
    <property type="entry name" value="IG"/>
    <property type="match status" value="2"/>
</dbReference>
<protein>
    <submittedName>
        <fullName evidence="10">Irregular chiasm C-roughest protein-like</fullName>
    </submittedName>
</protein>
<keyword evidence="2" id="KW-0812">Transmembrane</keyword>
<evidence type="ECO:0000256" key="1">
    <source>
        <dbReference type="ARBA" id="ARBA00004479"/>
    </source>
</evidence>
<keyword evidence="5" id="KW-1015">Disulfide bond</keyword>
<dbReference type="PROSITE" id="PS50835">
    <property type="entry name" value="IG_LIKE"/>
    <property type="match status" value="2"/>
</dbReference>
<name>A0ABM1TNR4_LIMPO</name>
<gene>
    <name evidence="10" type="primary">LOC106473367</name>
</gene>
<organism evidence="9 10">
    <name type="scientific">Limulus polyphemus</name>
    <name type="common">Atlantic horseshoe crab</name>
    <dbReference type="NCBI Taxonomy" id="6850"/>
    <lineage>
        <taxon>Eukaryota</taxon>
        <taxon>Metazoa</taxon>
        <taxon>Ecdysozoa</taxon>
        <taxon>Arthropoda</taxon>
        <taxon>Chelicerata</taxon>
        <taxon>Merostomata</taxon>
        <taxon>Xiphosura</taxon>
        <taxon>Limulidae</taxon>
        <taxon>Limulus</taxon>
    </lineage>
</organism>
<dbReference type="InterPro" id="IPR051275">
    <property type="entry name" value="Cell_adhesion_signaling"/>
</dbReference>
<dbReference type="SMART" id="SM00408">
    <property type="entry name" value="IGc2"/>
    <property type="match status" value="2"/>
</dbReference>
<evidence type="ECO:0000256" key="6">
    <source>
        <dbReference type="ARBA" id="ARBA00023180"/>
    </source>
</evidence>
<dbReference type="Pfam" id="PF08205">
    <property type="entry name" value="C2-set_2"/>
    <property type="match status" value="1"/>
</dbReference>
<dbReference type="InterPro" id="IPR003598">
    <property type="entry name" value="Ig_sub2"/>
</dbReference>
<evidence type="ECO:0000256" key="5">
    <source>
        <dbReference type="ARBA" id="ARBA00023157"/>
    </source>
</evidence>
<evidence type="ECO:0000256" key="3">
    <source>
        <dbReference type="ARBA" id="ARBA00022989"/>
    </source>
</evidence>
<feature type="non-terminal residue" evidence="10">
    <location>
        <position position="217"/>
    </location>
</feature>
<accession>A0ABM1TNR4</accession>
<keyword evidence="9" id="KW-1185">Reference proteome</keyword>
<sequence>MIQTLLTDSVQQTFLREPEDKTVILGEDVLLPCRVKNKVGMLQWTREGFGLGSDRELIGFSRYTMVGNDEEGDFSLQIVNVQLDDDAEFQCQVGAAEGVKGIRSKTALITVTVPPEPPQIVQGSSLLTTAGTPVQLICEAHAGKPPAELSWLDGEGDVVTSGTKYQTRELSDGKRANAILKWDFKPTRKHHMKNFTCRSENSALKQPALTTIRIEVK</sequence>
<dbReference type="InterPro" id="IPR036179">
    <property type="entry name" value="Ig-like_dom_sf"/>
</dbReference>
<dbReference type="InterPro" id="IPR003599">
    <property type="entry name" value="Ig_sub"/>
</dbReference>
<dbReference type="Gene3D" id="2.60.40.10">
    <property type="entry name" value="Immunoglobulins"/>
    <property type="match status" value="2"/>
</dbReference>
<feature type="domain" description="Ig-like" evidence="8">
    <location>
        <begin position="118"/>
        <end position="210"/>
    </location>
</feature>
<dbReference type="Pfam" id="PF07686">
    <property type="entry name" value="V-set"/>
    <property type="match status" value="1"/>
</dbReference>
<dbReference type="PANTHER" id="PTHR11640:SF31">
    <property type="entry name" value="IRREGULAR CHIASM C-ROUGHEST PROTEIN-RELATED"/>
    <property type="match status" value="1"/>
</dbReference>
<reference evidence="10" key="1">
    <citation type="submission" date="2025-08" db="UniProtKB">
        <authorList>
            <consortium name="RefSeq"/>
        </authorList>
    </citation>
    <scope>IDENTIFICATION</scope>
    <source>
        <tissue evidence="10">Muscle</tissue>
    </source>
</reference>
<dbReference type="RefSeq" id="XP_022257520.1">
    <property type="nucleotide sequence ID" value="XM_022401812.1"/>
</dbReference>
<dbReference type="InterPro" id="IPR013162">
    <property type="entry name" value="CD80_C2-set"/>
</dbReference>
<keyword evidence="7" id="KW-0393">Immunoglobulin domain</keyword>
<keyword evidence="6" id="KW-0325">Glycoprotein</keyword>
<comment type="subcellular location">
    <subcellularLocation>
        <location evidence="1">Membrane</location>
        <topology evidence="1">Single-pass type I membrane protein</topology>
    </subcellularLocation>
</comment>
<evidence type="ECO:0000256" key="7">
    <source>
        <dbReference type="ARBA" id="ARBA00023319"/>
    </source>
</evidence>
<dbReference type="PANTHER" id="PTHR11640">
    <property type="entry name" value="NEPHRIN"/>
    <property type="match status" value="1"/>
</dbReference>
<dbReference type="SUPFAM" id="SSF48726">
    <property type="entry name" value="Immunoglobulin"/>
    <property type="match status" value="2"/>
</dbReference>
<keyword evidence="3" id="KW-1133">Transmembrane helix</keyword>
<dbReference type="Proteomes" id="UP000694941">
    <property type="component" value="Unplaced"/>
</dbReference>
<dbReference type="InterPro" id="IPR013783">
    <property type="entry name" value="Ig-like_fold"/>
</dbReference>
<evidence type="ECO:0000313" key="10">
    <source>
        <dbReference type="RefSeq" id="XP_022257520.1"/>
    </source>
</evidence>
<evidence type="ECO:0000313" key="9">
    <source>
        <dbReference type="Proteomes" id="UP000694941"/>
    </source>
</evidence>
<evidence type="ECO:0000256" key="4">
    <source>
        <dbReference type="ARBA" id="ARBA00023136"/>
    </source>
</evidence>
<dbReference type="GeneID" id="106473367"/>
<dbReference type="InterPro" id="IPR007110">
    <property type="entry name" value="Ig-like_dom"/>
</dbReference>
<evidence type="ECO:0000259" key="8">
    <source>
        <dbReference type="PROSITE" id="PS50835"/>
    </source>
</evidence>
<evidence type="ECO:0000256" key="2">
    <source>
        <dbReference type="ARBA" id="ARBA00022692"/>
    </source>
</evidence>
<feature type="domain" description="Ig-like" evidence="8">
    <location>
        <begin position="12"/>
        <end position="110"/>
    </location>
</feature>
<dbReference type="InterPro" id="IPR013106">
    <property type="entry name" value="Ig_V-set"/>
</dbReference>
<keyword evidence="4" id="KW-0472">Membrane</keyword>
<proteinExistence type="predicted"/>